<keyword evidence="1" id="KW-0472">Membrane</keyword>
<feature type="transmembrane region" description="Helical" evidence="1">
    <location>
        <begin position="125"/>
        <end position="148"/>
    </location>
</feature>
<keyword evidence="1" id="KW-1133">Transmembrane helix</keyword>
<name>A0A7X4HFE5_9BURK</name>
<keyword evidence="3" id="KW-1185">Reference proteome</keyword>
<evidence type="ECO:0000256" key="1">
    <source>
        <dbReference type="SAM" id="Phobius"/>
    </source>
</evidence>
<keyword evidence="1" id="KW-0812">Transmembrane</keyword>
<dbReference type="RefSeq" id="WP_161074474.1">
    <property type="nucleotide sequence ID" value="NZ_WWCU01000033.1"/>
</dbReference>
<dbReference type="AlphaFoldDB" id="A0A7X4HFE5"/>
<organism evidence="2 3">
    <name type="scientific">Pseudoduganella aquatica</name>
    <dbReference type="NCBI Taxonomy" id="2660641"/>
    <lineage>
        <taxon>Bacteria</taxon>
        <taxon>Pseudomonadati</taxon>
        <taxon>Pseudomonadota</taxon>
        <taxon>Betaproteobacteria</taxon>
        <taxon>Burkholderiales</taxon>
        <taxon>Oxalobacteraceae</taxon>
        <taxon>Telluria group</taxon>
        <taxon>Pseudoduganella</taxon>
    </lineage>
</organism>
<gene>
    <name evidence="2" type="ORF">GTP77_22950</name>
</gene>
<dbReference type="Proteomes" id="UP000450676">
    <property type="component" value="Unassembled WGS sequence"/>
</dbReference>
<reference evidence="2 3" key="1">
    <citation type="submission" date="2019-12" db="EMBL/GenBank/DDBJ databases">
        <title>Novel species isolated from a subtropical stream in China.</title>
        <authorList>
            <person name="Lu H."/>
        </authorList>
    </citation>
    <scope>NUCLEOTIDE SEQUENCE [LARGE SCALE GENOMIC DNA]</scope>
    <source>
        <strain evidence="2 3">FT127W</strain>
    </source>
</reference>
<sequence>MASKPYNDIYERLTNAVSGEDLLVGMLAYSLYKKGKAEVCEAARQSGTPLTPADLANYHASFTATAQSAFETKARETLFAFANEYLELQKPRIIEEAIGSLQGVMTAQSEKIETKIASSTSFSKAFWPGIASSVAFFVVAAIIALAWASENRETMRSFLSGTSPSAHDGSATKK</sequence>
<evidence type="ECO:0000313" key="3">
    <source>
        <dbReference type="Proteomes" id="UP000450676"/>
    </source>
</evidence>
<protein>
    <submittedName>
        <fullName evidence="2">Uncharacterized protein</fullName>
    </submittedName>
</protein>
<dbReference type="EMBL" id="WWCU01000033">
    <property type="protein sequence ID" value="MYN10185.1"/>
    <property type="molecule type" value="Genomic_DNA"/>
</dbReference>
<accession>A0A7X4HFE5</accession>
<comment type="caution">
    <text evidence="2">The sequence shown here is derived from an EMBL/GenBank/DDBJ whole genome shotgun (WGS) entry which is preliminary data.</text>
</comment>
<proteinExistence type="predicted"/>
<evidence type="ECO:0000313" key="2">
    <source>
        <dbReference type="EMBL" id="MYN10185.1"/>
    </source>
</evidence>